<dbReference type="NCBIfam" id="NF006567">
    <property type="entry name" value="PRK09077.1"/>
    <property type="match status" value="1"/>
</dbReference>
<evidence type="ECO:0000256" key="9">
    <source>
        <dbReference type="ARBA" id="ARBA00023002"/>
    </source>
</evidence>
<proteinExistence type="inferred from homology"/>
<dbReference type="PANTHER" id="PTHR42716">
    <property type="entry name" value="L-ASPARTATE OXIDASE"/>
    <property type="match status" value="1"/>
</dbReference>
<evidence type="ECO:0000313" key="16">
    <source>
        <dbReference type="EMBL" id="GAW95883.1"/>
    </source>
</evidence>
<comment type="catalytic activity">
    <reaction evidence="10">
        <text>L-aspartate + O2 = iminosuccinate + H2O2</text>
        <dbReference type="Rhea" id="RHEA:25876"/>
        <dbReference type="ChEBI" id="CHEBI:15379"/>
        <dbReference type="ChEBI" id="CHEBI:16240"/>
        <dbReference type="ChEBI" id="CHEBI:29991"/>
        <dbReference type="ChEBI" id="CHEBI:77875"/>
        <dbReference type="EC" id="1.4.3.16"/>
    </reaction>
    <physiologicalReaction direction="left-to-right" evidence="10">
        <dbReference type="Rhea" id="RHEA:25877"/>
    </physiologicalReaction>
</comment>
<protein>
    <recommendedName>
        <fullName evidence="5 11">L-aspartate oxidase</fullName>
        <ecNumber evidence="4 11">1.4.3.16</ecNumber>
    </recommendedName>
</protein>
<dbReference type="PIRSF" id="PIRSF000171">
    <property type="entry name" value="SDHA_APRA_LASPO"/>
    <property type="match status" value="1"/>
</dbReference>
<organism evidence="16 17">
    <name type="scientific">Colwellia marinimaniae</name>
    <dbReference type="NCBI Taxonomy" id="1513592"/>
    <lineage>
        <taxon>Bacteria</taxon>
        <taxon>Pseudomonadati</taxon>
        <taxon>Pseudomonadota</taxon>
        <taxon>Gammaproteobacteria</taxon>
        <taxon>Alteromonadales</taxon>
        <taxon>Colwelliaceae</taxon>
        <taxon>Colwellia</taxon>
    </lineage>
</organism>
<evidence type="ECO:0000256" key="12">
    <source>
        <dbReference type="RuleBase" id="RU362049"/>
    </source>
</evidence>
<feature type="domain" description="Fumarate reductase/succinate dehydrogenase flavoprotein-like C-terminal" evidence="15">
    <location>
        <begin position="439"/>
        <end position="519"/>
    </location>
</feature>
<feature type="domain" description="FAD-dependent oxidoreductase 2 FAD-binding" evidence="14">
    <location>
        <begin position="8"/>
        <end position="390"/>
    </location>
</feature>
<dbReference type="Pfam" id="PF02910">
    <property type="entry name" value="Succ_DH_flav_C"/>
    <property type="match status" value="1"/>
</dbReference>
<keyword evidence="9 12" id="KW-0560">Oxidoreductase</keyword>
<feature type="coiled-coil region" evidence="13">
    <location>
        <begin position="451"/>
        <end position="478"/>
    </location>
</feature>
<keyword evidence="13" id="KW-0175">Coiled coil</keyword>
<keyword evidence="6 12" id="KW-0285">Flavoprotein</keyword>
<evidence type="ECO:0000256" key="11">
    <source>
        <dbReference type="NCBIfam" id="TIGR00551"/>
    </source>
</evidence>
<evidence type="ECO:0000256" key="8">
    <source>
        <dbReference type="ARBA" id="ARBA00022827"/>
    </source>
</evidence>
<dbReference type="SUPFAM" id="SSF56425">
    <property type="entry name" value="Succinate dehydrogenase/fumarate reductase flavoprotein, catalytic domain"/>
    <property type="match status" value="1"/>
</dbReference>
<evidence type="ECO:0000313" key="17">
    <source>
        <dbReference type="Proteomes" id="UP000197068"/>
    </source>
</evidence>
<comment type="function">
    <text evidence="12">Catalyzes the oxidation of L-aspartate to iminoaspartate.</text>
</comment>
<evidence type="ECO:0000256" key="6">
    <source>
        <dbReference type="ARBA" id="ARBA00022630"/>
    </source>
</evidence>
<dbReference type="Pfam" id="PF00890">
    <property type="entry name" value="FAD_binding_2"/>
    <property type="match status" value="1"/>
</dbReference>
<dbReference type="NCBIfam" id="TIGR00551">
    <property type="entry name" value="nadB"/>
    <property type="match status" value="1"/>
</dbReference>
<dbReference type="InterPro" id="IPR005288">
    <property type="entry name" value="NadB"/>
</dbReference>
<comment type="pathway">
    <text evidence="2 12">Cofactor biosynthesis; NAD(+) biosynthesis; iminoaspartate from L-aspartate (oxidase route): step 1/1.</text>
</comment>
<comment type="subcellular location">
    <subcellularLocation>
        <location evidence="12">Cytoplasm</location>
    </subcellularLocation>
</comment>
<dbReference type="InterPro" id="IPR015939">
    <property type="entry name" value="Fum_Rdtase/Succ_DH_flav-like_C"/>
</dbReference>
<dbReference type="SUPFAM" id="SSF51905">
    <property type="entry name" value="FAD/NAD(P)-binding domain"/>
    <property type="match status" value="1"/>
</dbReference>
<dbReference type="InterPro" id="IPR036188">
    <property type="entry name" value="FAD/NAD-bd_sf"/>
</dbReference>
<dbReference type="InterPro" id="IPR003953">
    <property type="entry name" value="FAD-dep_OxRdtase_2_FAD-bd"/>
</dbReference>
<evidence type="ECO:0000256" key="5">
    <source>
        <dbReference type="ARBA" id="ARBA00021901"/>
    </source>
</evidence>
<evidence type="ECO:0000256" key="1">
    <source>
        <dbReference type="ARBA" id="ARBA00001974"/>
    </source>
</evidence>
<keyword evidence="7 12" id="KW-0662">Pyridine nucleotide biosynthesis</keyword>
<comment type="similarity">
    <text evidence="3 12">Belongs to the FAD-dependent oxidoreductase 2 family. NadB subfamily.</text>
</comment>
<keyword evidence="8 12" id="KW-0274">FAD</keyword>
<dbReference type="GO" id="GO:0008734">
    <property type="term" value="F:L-aspartate oxidase activity"/>
    <property type="evidence" value="ECO:0007669"/>
    <property type="project" value="UniProtKB-EC"/>
</dbReference>
<gene>
    <name evidence="16" type="primary">nadB</name>
    <name evidence="16" type="ORF">MTCD1_01489</name>
</gene>
<sequence>MTQQNNCDVLIIGSGAAGLTLALHLAKNADVVILSKGPLNEGSTFYAQGGIAAVFDENDSVTAHIEDTLIAGAGLCDEEIVRFTIENAKSCLEWLISQGVAFDKEPGNNGADRYHLTREGGHSHRRILHAADATGQAIQLTLAEQVKQHSRIRIFERFNAIDLICQPSSTGNQAKQCIGAYIWNRNTEKVESIYAQKTILATGGASKVYQYTSNPDVASGDGIAMAWRAGCRVANMEFNQFHPTCLFHPSAGTFLLTEALRGEGAKLRRPDGSRFMPDFDERAELAPRDIVARAIDYEMKRLGADCMYLDISHKSSEFIKQHFPTIYEKTMSLGIDITKQPIPIVPAAHYTCGGVMVNKQGKTDISQLYAIGEMSYTGLHGANRLASNSLLECLVFARAAAVEISATLRQDNRYLTLPPWDESRVTDSDEEVVIQHNWHELRLFMWDYVGIVRTTKRLERALHRVELLQQEIEDYYQNFKVSNNLLELRNLVQVAELIIKCAMERKESRGLHYTLDYPDMLPTAQPTILSPVNLS</sequence>
<evidence type="ECO:0000256" key="2">
    <source>
        <dbReference type="ARBA" id="ARBA00004950"/>
    </source>
</evidence>
<dbReference type="Gene3D" id="3.90.700.10">
    <property type="entry name" value="Succinate dehydrogenase/fumarate reductase flavoprotein, catalytic domain"/>
    <property type="match status" value="1"/>
</dbReference>
<dbReference type="Gene3D" id="3.50.50.60">
    <property type="entry name" value="FAD/NAD(P)-binding domain"/>
    <property type="match status" value="1"/>
</dbReference>
<dbReference type="SUPFAM" id="SSF46977">
    <property type="entry name" value="Succinate dehydrogenase/fumarate reductase flavoprotein C-terminal domain"/>
    <property type="match status" value="1"/>
</dbReference>
<evidence type="ECO:0000256" key="13">
    <source>
        <dbReference type="SAM" id="Coils"/>
    </source>
</evidence>
<evidence type="ECO:0000256" key="10">
    <source>
        <dbReference type="ARBA" id="ARBA00048305"/>
    </source>
</evidence>
<reference evidence="16 17" key="1">
    <citation type="submission" date="2017-06" db="EMBL/GenBank/DDBJ databases">
        <title>Whole Genome Sequences of Colwellia marinimaniae MTCD1.</title>
        <authorList>
            <person name="Kusumoto H."/>
            <person name="Inoue M."/>
            <person name="Tanikawa K."/>
            <person name="Maeji H."/>
            <person name="Cameron J.H."/>
            <person name="Bartlett D.H."/>
        </authorList>
    </citation>
    <scope>NUCLEOTIDE SEQUENCE [LARGE SCALE GENOMIC DNA]</scope>
    <source>
        <strain evidence="16 17">MTCD1</strain>
    </source>
</reference>
<dbReference type="PRINTS" id="PR00368">
    <property type="entry name" value="FADPNR"/>
</dbReference>
<evidence type="ECO:0000259" key="15">
    <source>
        <dbReference type="Pfam" id="PF02910"/>
    </source>
</evidence>
<evidence type="ECO:0000256" key="4">
    <source>
        <dbReference type="ARBA" id="ARBA00012173"/>
    </source>
</evidence>
<dbReference type="Proteomes" id="UP000197068">
    <property type="component" value="Unassembled WGS sequence"/>
</dbReference>
<comment type="cofactor">
    <cofactor evidence="1 12">
        <name>FAD</name>
        <dbReference type="ChEBI" id="CHEBI:57692"/>
    </cofactor>
</comment>
<keyword evidence="17" id="KW-1185">Reference proteome</keyword>
<dbReference type="InterPro" id="IPR027477">
    <property type="entry name" value="Succ_DH/fumarate_Rdtase_cat_sf"/>
</dbReference>
<evidence type="ECO:0000256" key="3">
    <source>
        <dbReference type="ARBA" id="ARBA00008562"/>
    </source>
</evidence>
<dbReference type="InterPro" id="IPR037099">
    <property type="entry name" value="Fum_R/Succ_DH_flav-like_C_sf"/>
</dbReference>
<dbReference type="Gene3D" id="1.20.58.100">
    <property type="entry name" value="Fumarate reductase/succinate dehydrogenase flavoprotein-like, C-terminal domain"/>
    <property type="match status" value="1"/>
</dbReference>
<evidence type="ECO:0000259" key="14">
    <source>
        <dbReference type="Pfam" id="PF00890"/>
    </source>
</evidence>
<evidence type="ECO:0000256" key="7">
    <source>
        <dbReference type="ARBA" id="ARBA00022642"/>
    </source>
</evidence>
<dbReference type="PANTHER" id="PTHR42716:SF2">
    <property type="entry name" value="L-ASPARTATE OXIDASE, CHLOROPLASTIC"/>
    <property type="match status" value="1"/>
</dbReference>
<dbReference type="RefSeq" id="WP_057181932.1">
    <property type="nucleotide sequence ID" value="NZ_BDQM01000009.1"/>
</dbReference>
<comment type="caution">
    <text evidence="16">The sequence shown here is derived from an EMBL/GenBank/DDBJ whole genome shotgun (WGS) entry which is preliminary data.</text>
</comment>
<accession>A0ABQ0MU27</accession>
<dbReference type="EMBL" id="BDQM01000009">
    <property type="protein sequence ID" value="GAW95883.1"/>
    <property type="molecule type" value="Genomic_DNA"/>
</dbReference>
<dbReference type="EC" id="1.4.3.16" evidence="4 11"/>
<name>A0ABQ0MU27_9GAMM</name>